<feature type="transmembrane region" description="Helical" evidence="5">
    <location>
        <begin position="363"/>
        <end position="379"/>
    </location>
</feature>
<dbReference type="PANTHER" id="PTHR11814">
    <property type="entry name" value="SULFATE TRANSPORTER"/>
    <property type="match status" value="1"/>
</dbReference>
<organism evidence="7 8">
    <name type="scientific">Halobacteroides halobius (strain ATCC 35273 / DSM 5150 / MD-1)</name>
    <dbReference type="NCBI Taxonomy" id="748449"/>
    <lineage>
        <taxon>Bacteria</taxon>
        <taxon>Bacillati</taxon>
        <taxon>Bacillota</taxon>
        <taxon>Clostridia</taxon>
        <taxon>Halanaerobiales</taxon>
        <taxon>Halobacteroidaceae</taxon>
        <taxon>Halobacteroides</taxon>
    </lineage>
</organism>
<dbReference type="Pfam" id="PF00916">
    <property type="entry name" value="Sulfate_transp"/>
    <property type="match status" value="1"/>
</dbReference>
<proteinExistence type="predicted"/>
<evidence type="ECO:0000256" key="4">
    <source>
        <dbReference type="ARBA" id="ARBA00023136"/>
    </source>
</evidence>
<dbReference type="HOGENOM" id="CLU_003182_13_2_9"/>
<dbReference type="InterPro" id="IPR002645">
    <property type="entry name" value="STAS_dom"/>
</dbReference>
<feature type="domain" description="STAS" evidence="6">
    <location>
        <begin position="423"/>
        <end position="532"/>
    </location>
</feature>
<dbReference type="InterPro" id="IPR011547">
    <property type="entry name" value="SLC26A/SulP_dom"/>
</dbReference>
<dbReference type="CDD" id="cd07042">
    <property type="entry name" value="STAS_SulP_like_sulfate_transporter"/>
    <property type="match status" value="1"/>
</dbReference>
<dbReference type="KEGG" id="hhl:Halha_1630"/>
<evidence type="ECO:0000256" key="5">
    <source>
        <dbReference type="SAM" id="Phobius"/>
    </source>
</evidence>
<dbReference type="eggNOG" id="COG0659">
    <property type="taxonomic scope" value="Bacteria"/>
</dbReference>
<keyword evidence="4 5" id="KW-0472">Membrane</keyword>
<keyword evidence="2 5" id="KW-0812">Transmembrane</keyword>
<dbReference type="EMBL" id="CP003359">
    <property type="protein sequence ID" value="AGB41568.1"/>
    <property type="molecule type" value="Genomic_DNA"/>
</dbReference>
<dbReference type="STRING" id="748449.Halha_1630"/>
<feature type="transmembrane region" description="Helical" evidence="5">
    <location>
        <begin position="111"/>
        <end position="133"/>
    </location>
</feature>
<protein>
    <submittedName>
        <fullName evidence="7">Sulfate permease-like transporter, MFS superfamily</fullName>
    </submittedName>
</protein>
<dbReference type="GO" id="GO:0055085">
    <property type="term" value="P:transmembrane transport"/>
    <property type="evidence" value="ECO:0007669"/>
    <property type="project" value="InterPro"/>
</dbReference>
<dbReference type="InterPro" id="IPR001902">
    <property type="entry name" value="SLC26A/SulP_fam"/>
</dbReference>
<evidence type="ECO:0000313" key="8">
    <source>
        <dbReference type="Proteomes" id="UP000010880"/>
    </source>
</evidence>
<keyword evidence="3 5" id="KW-1133">Transmembrane helix</keyword>
<sequence>MKNYNLTSFKDDITAGASVAALSIPQNMAYALIVGVNPIYGIYTSVVSKLIASLVGVSNHMIVGPTNLMSMAIASNLDFVADDNYFSAVLVLTFLVGVFQILFGLFKLGKLVNYISHPVIVGLTTGTAIIIGVGQLSNLFQLSIPNTANIFMTLYFIFGHLEAINPIALSLGLVTIISIIISEIIDERYPTYLVAIAISTLVVYYFGLVDQIKVIGKLPGSLPQFDLPRFDFTFISEIYTKALSVAIVGLIQTLAVVKSLENRSGEEVKVNKEFLGQGLVNLGTSFYNGFASAGSFTNSFINYQAGAKTKLAQTLTAIIIILFIIIFNPILKYIPIASLAALVIVVAMRMIDLDEVIQIFKATKSDLLIFSVTLLATIGLPRLEYAIYLGVLISLGIVLRESSKVNMSHISYDEESDTKLSYTEPEKITEDEYIVIDLIGDLNFSAAENFKEELNSVTAKGFIFRIKNIGRIDITTVKELEKFITKVQKNEKQVFLSGIEEEHYEVLDNLGIIDMIGEDNIFHSKEELLSSTIEAVKSAEDNK</sequence>
<evidence type="ECO:0000259" key="6">
    <source>
        <dbReference type="PROSITE" id="PS50801"/>
    </source>
</evidence>
<feature type="transmembrane region" description="Helical" evidence="5">
    <location>
        <begin position="311"/>
        <end position="327"/>
    </location>
</feature>
<dbReference type="Proteomes" id="UP000010880">
    <property type="component" value="Chromosome"/>
</dbReference>
<dbReference type="PROSITE" id="PS50801">
    <property type="entry name" value="STAS"/>
    <property type="match status" value="1"/>
</dbReference>
<dbReference type="AlphaFoldDB" id="L0KBU7"/>
<feature type="transmembrane region" description="Helical" evidence="5">
    <location>
        <begin position="50"/>
        <end position="73"/>
    </location>
</feature>
<comment type="subcellular location">
    <subcellularLocation>
        <location evidence="1">Membrane</location>
        <topology evidence="1">Multi-pass membrane protein</topology>
    </subcellularLocation>
</comment>
<feature type="transmembrane region" description="Helical" evidence="5">
    <location>
        <begin position="167"/>
        <end position="185"/>
    </location>
</feature>
<dbReference type="SUPFAM" id="SSF52091">
    <property type="entry name" value="SpoIIaa-like"/>
    <property type="match status" value="1"/>
</dbReference>
<gene>
    <name evidence="7" type="ordered locus">Halha_1630</name>
</gene>
<dbReference type="Gene3D" id="3.30.750.24">
    <property type="entry name" value="STAS domain"/>
    <property type="match status" value="1"/>
</dbReference>
<feature type="transmembrane region" description="Helical" evidence="5">
    <location>
        <begin position="20"/>
        <end position="43"/>
    </location>
</feature>
<evidence type="ECO:0000256" key="2">
    <source>
        <dbReference type="ARBA" id="ARBA00022692"/>
    </source>
</evidence>
<evidence type="ECO:0000256" key="3">
    <source>
        <dbReference type="ARBA" id="ARBA00022989"/>
    </source>
</evidence>
<dbReference type="InterPro" id="IPR036513">
    <property type="entry name" value="STAS_dom_sf"/>
</dbReference>
<dbReference type="Pfam" id="PF01740">
    <property type="entry name" value="STAS"/>
    <property type="match status" value="1"/>
</dbReference>
<dbReference type="OrthoDB" id="9771198at2"/>
<dbReference type="GO" id="GO:0016020">
    <property type="term" value="C:membrane"/>
    <property type="evidence" value="ECO:0007669"/>
    <property type="project" value="UniProtKB-SubCell"/>
</dbReference>
<feature type="transmembrane region" description="Helical" evidence="5">
    <location>
        <begin position="191"/>
        <end position="209"/>
    </location>
</feature>
<accession>L0KBU7</accession>
<evidence type="ECO:0000313" key="7">
    <source>
        <dbReference type="EMBL" id="AGB41568.1"/>
    </source>
</evidence>
<dbReference type="RefSeq" id="WP_015327284.1">
    <property type="nucleotide sequence ID" value="NC_019978.1"/>
</dbReference>
<evidence type="ECO:0000256" key="1">
    <source>
        <dbReference type="ARBA" id="ARBA00004141"/>
    </source>
</evidence>
<reference evidence="8" key="1">
    <citation type="submission" date="2012-02" db="EMBL/GenBank/DDBJ databases">
        <title>The complete genome of Halobacteroides halobius DSM 5150.</title>
        <authorList>
            <person name="Lucas S."/>
            <person name="Copeland A."/>
            <person name="Lapidus A."/>
            <person name="Glavina del Rio T."/>
            <person name="Dalin E."/>
            <person name="Tice H."/>
            <person name="Bruce D."/>
            <person name="Goodwin L."/>
            <person name="Pitluck S."/>
            <person name="Peters L."/>
            <person name="Mikhailova N."/>
            <person name="Gu W."/>
            <person name="Kyrpides N."/>
            <person name="Mavromatis K."/>
            <person name="Ivanova N."/>
            <person name="Brettin T."/>
            <person name="Detter J.C."/>
            <person name="Han C."/>
            <person name="Larimer F."/>
            <person name="Land M."/>
            <person name="Hauser L."/>
            <person name="Markowitz V."/>
            <person name="Cheng J.-F."/>
            <person name="Hugenholtz P."/>
            <person name="Woyke T."/>
            <person name="Wu D."/>
            <person name="Tindall B."/>
            <person name="Pomrenke H."/>
            <person name="Brambilla E."/>
            <person name="Klenk H.-P."/>
            <person name="Eisen J.A."/>
        </authorList>
    </citation>
    <scope>NUCLEOTIDE SEQUENCE [LARGE SCALE GENOMIC DNA]</scope>
    <source>
        <strain evidence="8">ATCC 35273 / DSM 5150 / MD-1</strain>
    </source>
</reference>
<feature type="transmembrane region" description="Helical" evidence="5">
    <location>
        <begin position="85"/>
        <end position="106"/>
    </location>
</feature>
<name>L0KBU7_HALHC</name>
<keyword evidence="8" id="KW-1185">Reference proteome</keyword>